<dbReference type="AlphaFoldDB" id="A0AAW9S4Q7"/>
<proteinExistence type="predicted"/>
<comment type="caution">
    <text evidence="1">The sequence shown here is derived from an EMBL/GenBank/DDBJ whole genome shotgun (WGS) entry which is preliminary data.</text>
</comment>
<dbReference type="RefSeq" id="WP_346820178.1">
    <property type="nucleotide sequence ID" value="NZ_JBDKWZ010000002.1"/>
</dbReference>
<sequence>MVSEIEMALLEQFAFGEIGEQDFIESYPVNLLNNKNYLINLIEVMIKNKDADNLSLLLDVIASLSLYKDYDIQSVYRKLIKVNWHQMHEELVDSLDKSAVNEDYFIYVLNSLYDYHKDGVEDFMVPIWSKCLWSLYKIKTRKSIDMIKQYVNSEYEYLRETSKKNLSKLNE</sequence>
<organism evidence="1 2">
    <name type="scientific">Rapidithrix thailandica</name>
    <dbReference type="NCBI Taxonomy" id="413964"/>
    <lineage>
        <taxon>Bacteria</taxon>
        <taxon>Pseudomonadati</taxon>
        <taxon>Bacteroidota</taxon>
        <taxon>Cytophagia</taxon>
        <taxon>Cytophagales</taxon>
        <taxon>Flammeovirgaceae</taxon>
        <taxon>Rapidithrix</taxon>
    </lineage>
</organism>
<dbReference type="InterPro" id="IPR028983">
    <property type="entry name" value="PA2201-like_C"/>
</dbReference>
<reference evidence="1 2" key="1">
    <citation type="submission" date="2024-04" db="EMBL/GenBank/DDBJ databases">
        <title>Novel genus in family Flammeovirgaceae.</title>
        <authorList>
            <person name="Nguyen T.H."/>
            <person name="Vuong T.Q."/>
            <person name="Le H."/>
            <person name="Kim S.-G."/>
        </authorList>
    </citation>
    <scope>NUCLEOTIDE SEQUENCE [LARGE SCALE GENOMIC DNA]</scope>
    <source>
        <strain evidence="1 2">JCM 23209</strain>
    </source>
</reference>
<name>A0AAW9S4Q7_9BACT</name>
<evidence type="ECO:0000313" key="2">
    <source>
        <dbReference type="Proteomes" id="UP001403385"/>
    </source>
</evidence>
<gene>
    <name evidence="1" type="ORF">AAG747_05730</name>
</gene>
<dbReference type="Proteomes" id="UP001403385">
    <property type="component" value="Unassembled WGS sequence"/>
</dbReference>
<protein>
    <submittedName>
        <fullName evidence="1">Uncharacterized protein</fullName>
    </submittedName>
</protein>
<keyword evidence="2" id="KW-1185">Reference proteome</keyword>
<dbReference type="SUPFAM" id="SSF140731">
    <property type="entry name" value="PA2201 C-terminal domain-like"/>
    <property type="match status" value="1"/>
</dbReference>
<evidence type="ECO:0000313" key="1">
    <source>
        <dbReference type="EMBL" id="MEN7547395.1"/>
    </source>
</evidence>
<accession>A0AAW9S4Q7</accession>
<dbReference type="EMBL" id="JBDKWZ010000002">
    <property type="protein sequence ID" value="MEN7547395.1"/>
    <property type="molecule type" value="Genomic_DNA"/>
</dbReference>